<protein>
    <recommendedName>
        <fullName evidence="3">beta-glucosidase</fullName>
        <ecNumber evidence="3">3.2.1.21</ecNumber>
    </recommendedName>
</protein>
<dbReference type="InterPro" id="IPR051915">
    <property type="entry name" value="Cellulose_Degrad_GH3"/>
</dbReference>
<evidence type="ECO:0000259" key="8">
    <source>
        <dbReference type="Pfam" id="PF01915"/>
    </source>
</evidence>
<reference evidence="9 10" key="1">
    <citation type="submission" date="2015-09" db="EMBL/GenBank/DDBJ databases">
        <authorList>
            <consortium name="Pathogen Informatics"/>
        </authorList>
    </citation>
    <scope>NUCLEOTIDE SEQUENCE [LARGE SCALE GENOMIC DNA]</scope>
    <source>
        <strain evidence="9 10">2789STDY5608849</strain>
    </source>
</reference>
<dbReference type="InterPro" id="IPR002772">
    <property type="entry name" value="Glyco_hydro_3_C"/>
</dbReference>
<dbReference type="PANTHER" id="PTHR30620:SF16">
    <property type="entry name" value="LYSOSOMAL BETA GLUCOSIDASE"/>
    <property type="match status" value="1"/>
</dbReference>
<dbReference type="PRINTS" id="PR00133">
    <property type="entry name" value="GLHYDRLASE3"/>
</dbReference>
<keyword evidence="4" id="KW-0732">Signal</keyword>
<dbReference type="Pfam" id="PF00933">
    <property type="entry name" value="Glyco_hydro_3"/>
    <property type="match status" value="1"/>
</dbReference>
<dbReference type="PANTHER" id="PTHR30620">
    <property type="entry name" value="PERIPLASMIC BETA-GLUCOSIDASE-RELATED"/>
    <property type="match status" value="1"/>
</dbReference>
<accession>A0A173ZB00</accession>
<dbReference type="InterPro" id="IPR036881">
    <property type="entry name" value="Glyco_hydro_3_C_sf"/>
</dbReference>
<dbReference type="SUPFAM" id="SSF51445">
    <property type="entry name" value="(Trans)glycosidases"/>
    <property type="match status" value="1"/>
</dbReference>
<keyword evidence="5 9" id="KW-0378">Hydrolase</keyword>
<dbReference type="Proteomes" id="UP000095706">
    <property type="component" value="Unassembled WGS sequence"/>
</dbReference>
<comment type="catalytic activity">
    <reaction evidence="1">
        <text>Hydrolysis of terminal, non-reducing beta-D-glucosyl residues with release of beta-D-glucose.</text>
        <dbReference type="EC" id="3.2.1.21"/>
    </reaction>
</comment>
<dbReference type="InterPro" id="IPR036962">
    <property type="entry name" value="Glyco_hydro_3_N_sf"/>
</dbReference>
<evidence type="ECO:0000256" key="3">
    <source>
        <dbReference type="ARBA" id="ARBA00012744"/>
    </source>
</evidence>
<evidence type="ECO:0000256" key="5">
    <source>
        <dbReference type="ARBA" id="ARBA00022801"/>
    </source>
</evidence>
<evidence type="ECO:0000256" key="6">
    <source>
        <dbReference type="ARBA" id="ARBA00023295"/>
    </source>
</evidence>
<evidence type="ECO:0000256" key="1">
    <source>
        <dbReference type="ARBA" id="ARBA00000448"/>
    </source>
</evidence>
<dbReference type="Gene3D" id="3.40.50.1700">
    <property type="entry name" value="Glycoside hydrolase family 3 C-terminal domain"/>
    <property type="match status" value="1"/>
</dbReference>
<evidence type="ECO:0000256" key="2">
    <source>
        <dbReference type="ARBA" id="ARBA00005336"/>
    </source>
</evidence>
<dbReference type="RefSeq" id="WP_055226333.1">
    <property type="nucleotide sequence ID" value="NZ_CYYV01000003.1"/>
</dbReference>
<evidence type="ECO:0000313" key="10">
    <source>
        <dbReference type="Proteomes" id="UP000095706"/>
    </source>
</evidence>
<evidence type="ECO:0000259" key="7">
    <source>
        <dbReference type="Pfam" id="PF00933"/>
    </source>
</evidence>
<sequence length="749" mass="82968">MEKTTKNGIHRIRQEGGKTIAWAEESGVKVLEKDGYYFKDLAKTGELLPYEDWRLSDEERAADLAGRLSIEEIAGLMLYSPHQAVPPMPGGPFQGTFDGKTYLESGKEPYAISDQQKEFLEDEHIRHILLTNVESPEISAKWSNELQKRAETLPYGIPINLSSDPRNGAKDSGAEFKSGGSEISKWPEGVGFAACFDPEVAGQFAKDASREYRALGITTALGPQIDLCTEPRWMRFVDTLGEEVEMSKKLTKAYCDGMQTTEGEADGWGKDSVNTMVKHWPGGGTGEAGRDAHYAFGQFAVYPTGNFEEHLKPFTEAAFHLDGPTDCASAVMPYYTVSYGVDKKNGKNVGNSYSEYLIKDLLRGKYEFKGIVCTDWGITQDPEKTIEGFGSRCYGVQDMTEAERCLLAITNGVDQFGGNSESGPIVEAYKIGCEKYGEKAMRERMELSAKRLLINIFHCGLFEDPYLDPEESAKIVGCEEFCRHGYEAQQKSIVLLKNSAKRAPEGQKGVLPLKKGLKVYIPERKIGPSKAFFRIDLPAKTEDPLPDGLPSKYGTRVSSPEEADVALVFVESPACNPYSTEDLANGGNGYLPITLQYRPYTAKKAREVSIAGGDFRENFTNRSYFGKTNTAYNEADLDNILECRRAMGDKPVIVCATVNNPMVMHEFEAEADAIVAEFGVSRAAVLDVVFGGYNPTGRLPIQMPKDMDAVEEQSEDRALDMETYIDSEGHNYDYGYGMNYEGVLPAWKK</sequence>
<gene>
    <name evidence="9" type="primary">bglX_2</name>
    <name evidence="9" type="ORF">ERS852406_00570</name>
</gene>
<name>A0A173ZB00_9FIRM</name>
<comment type="similarity">
    <text evidence="2">Belongs to the glycosyl hydrolase 3 family.</text>
</comment>
<feature type="domain" description="Glycoside hydrolase family 3 C-terminal" evidence="8">
    <location>
        <begin position="493"/>
        <end position="740"/>
    </location>
</feature>
<keyword evidence="6 9" id="KW-0326">Glycosidase</keyword>
<dbReference type="SUPFAM" id="SSF52279">
    <property type="entry name" value="Beta-D-glucan exohydrolase, C-terminal domain"/>
    <property type="match status" value="1"/>
</dbReference>
<dbReference type="EMBL" id="CYYV01000003">
    <property type="protein sequence ID" value="CUN72840.1"/>
    <property type="molecule type" value="Genomic_DNA"/>
</dbReference>
<dbReference type="AlphaFoldDB" id="A0A173ZB00"/>
<proteinExistence type="inferred from homology"/>
<evidence type="ECO:0000256" key="4">
    <source>
        <dbReference type="ARBA" id="ARBA00022729"/>
    </source>
</evidence>
<evidence type="ECO:0000313" key="9">
    <source>
        <dbReference type="EMBL" id="CUN72840.1"/>
    </source>
</evidence>
<dbReference type="InterPro" id="IPR017853">
    <property type="entry name" value="GH"/>
</dbReference>
<dbReference type="GO" id="GO:0009251">
    <property type="term" value="P:glucan catabolic process"/>
    <property type="evidence" value="ECO:0007669"/>
    <property type="project" value="TreeGrafter"/>
</dbReference>
<dbReference type="Gene3D" id="3.20.20.300">
    <property type="entry name" value="Glycoside hydrolase, family 3, N-terminal domain"/>
    <property type="match status" value="1"/>
</dbReference>
<dbReference type="EC" id="3.2.1.21" evidence="3"/>
<feature type="domain" description="Glycoside hydrolase family 3 N-terminal" evidence="7">
    <location>
        <begin position="111"/>
        <end position="414"/>
    </location>
</feature>
<dbReference type="InterPro" id="IPR001764">
    <property type="entry name" value="Glyco_hydro_3_N"/>
</dbReference>
<dbReference type="GO" id="GO:0008422">
    <property type="term" value="F:beta-glucosidase activity"/>
    <property type="evidence" value="ECO:0007669"/>
    <property type="project" value="UniProtKB-EC"/>
</dbReference>
<organism evidence="9 10">
    <name type="scientific">Fusicatenibacter saccharivorans</name>
    <dbReference type="NCBI Taxonomy" id="1150298"/>
    <lineage>
        <taxon>Bacteria</taxon>
        <taxon>Bacillati</taxon>
        <taxon>Bacillota</taxon>
        <taxon>Clostridia</taxon>
        <taxon>Lachnospirales</taxon>
        <taxon>Lachnospiraceae</taxon>
        <taxon>Fusicatenibacter</taxon>
    </lineage>
</organism>
<dbReference type="Pfam" id="PF01915">
    <property type="entry name" value="Glyco_hydro_3_C"/>
    <property type="match status" value="1"/>
</dbReference>